<evidence type="ECO:0000256" key="4">
    <source>
        <dbReference type="ARBA" id="ARBA00022692"/>
    </source>
</evidence>
<evidence type="ECO:0000256" key="6">
    <source>
        <dbReference type="ARBA" id="ARBA00023136"/>
    </source>
</evidence>
<organism evidence="13 14">
    <name type="scientific">Bacteroides fragilis str. 3998T(B)3</name>
    <dbReference type="NCBI Taxonomy" id="1339316"/>
    <lineage>
        <taxon>Bacteria</taxon>
        <taxon>Pseudomonadati</taxon>
        <taxon>Bacteroidota</taxon>
        <taxon>Bacteroidia</taxon>
        <taxon>Bacteroidales</taxon>
        <taxon>Bacteroidaceae</taxon>
        <taxon>Bacteroides</taxon>
    </lineage>
</organism>
<dbReference type="GeneID" id="60368356"/>
<accession>A0A015V9F2</accession>
<dbReference type="FunFam" id="2.170.130.10:FF:000024">
    <property type="entry name" value="Outer membrane protein"/>
    <property type="match status" value="1"/>
</dbReference>
<dbReference type="Pfam" id="PF13715">
    <property type="entry name" value="CarbopepD_reg_2"/>
    <property type="match status" value="1"/>
</dbReference>
<keyword evidence="7 8" id="KW-0998">Cell outer membrane</keyword>
<dbReference type="NCBIfam" id="TIGR04057">
    <property type="entry name" value="SusC_RagA_signa"/>
    <property type="match status" value="1"/>
</dbReference>
<feature type="domain" description="TonB-dependent receptor plug" evidence="12">
    <location>
        <begin position="145"/>
        <end position="254"/>
    </location>
</feature>
<dbReference type="SUPFAM" id="SSF56935">
    <property type="entry name" value="Porins"/>
    <property type="match status" value="1"/>
</dbReference>
<keyword evidence="10" id="KW-0732">Signal</keyword>
<evidence type="ECO:0000313" key="13">
    <source>
        <dbReference type="EMBL" id="EXY91981.1"/>
    </source>
</evidence>
<evidence type="ECO:0000313" key="14">
    <source>
        <dbReference type="Proteomes" id="UP000020773"/>
    </source>
</evidence>
<protein>
    <submittedName>
        <fullName evidence="13">TonB-linked outer membrane, SusC/RagA family protein</fullName>
    </submittedName>
</protein>
<gene>
    <name evidence="13" type="ORF">M125_1307</name>
</gene>
<dbReference type="PATRIC" id="fig|1339316.3.peg.1268"/>
<keyword evidence="2 8" id="KW-0813">Transport</keyword>
<evidence type="ECO:0000256" key="5">
    <source>
        <dbReference type="ARBA" id="ARBA00023077"/>
    </source>
</evidence>
<keyword evidence="6 8" id="KW-0472">Membrane</keyword>
<dbReference type="Gene3D" id="2.60.40.1120">
    <property type="entry name" value="Carboxypeptidase-like, regulatory domain"/>
    <property type="match status" value="1"/>
</dbReference>
<dbReference type="InterPro" id="IPR000531">
    <property type="entry name" value="Beta-barrel_TonB"/>
</dbReference>
<dbReference type="GO" id="GO:0009279">
    <property type="term" value="C:cell outer membrane"/>
    <property type="evidence" value="ECO:0007669"/>
    <property type="project" value="UniProtKB-SubCell"/>
</dbReference>
<keyword evidence="5 9" id="KW-0798">TonB box</keyword>
<evidence type="ECO:0000256" key="8">
    <source>
        <dbReference type="PROSITE-ProRule" id="PRU01360"/>
    </source>
</evidence>
<dbReference type="InterPro" id="IPR023997">
    <property type="entry name" value="TonB-dep_OMP_SusC/RagA_CS"/>
</dbReference>
<dbReference type="Gene3D" id="2.170.130.10">
    <property type="entry name" value="TonB-dependent receptor, plug domain"/>
    <property type="match status" value="1"/>
</dbReference>
<feature type="signal peptide" evidence="10">
    <location>
        <begin position="1"/>
        <end position="40"/>
    </location>
</feature>
<dbReference type="PROSITE" id="PS52016">
    <property type="entry name" value="TONB_DEPENDENT_REC_3"/>
    <property type="match status" value="1"/>
</dbReference>
<evidence type="ECO:0000256" key="2">
    <source>
        <dbReference type="ARBA" id="ARBA00022448"/>
    </source>
</evidence>
<dbReference type="Proteomes" id="UP000020773">
    <property type="component" value="Unassembled WGS sequence"/>
</dbReference>
<keyword evidence="4 8" id="KW-0812">Transmembrane</keyword>
<keyword evidence="3 8" id="KW-1134">Transmembrane beta strand</keyword>
<comment type="similarity">
    <text evidence="8 9">Belongs to the TonB-dependent receptor family.</text>
</comment>
<dbReference type="Pfam" id="PF07715">
    <property type="entry name" value="Plug"/>
    <property type="match status" value="1"/>
</dbReference>
<comment type="subcellular location">
    <subcellularLocation>
        <location evidence="1 8">Cell outer membrane</location>
        <topology evidence="1 8">Multi-pass membrane protein</topology>
    </subcellularLocation>
</comment>
<proteinExistence type="inferred from homology"/>
<evidence type="ECO:0000256" key="3">
    <source>
        <dbReference type="ARBA" id="ARBA00022452"/>
    </source>
</evidence>
<dbReference type="SUPFAM" id="SSF49464">
    <property type="entry name" value="Carboxypeptidase regulatory domain-like"/>
    <property type="match status" value="1"/>
</dbReference>
<dbReference type="InterPro" id="IPR039426">
    <property type="entry name" value="TonB-dep_rcpt-like"/>
</dbReference>
<feature type="domain" description="TonB-dependent receptor-like beta-barrel" evidence="11">
    <location>
        <begin position="510"/>
        <end position="1050"/>
    </location>
</feature>
<dbReference type="Gene3D" id="2.40.170.20">
    <property type="entry name" value="TonB-dependent receptor, beta-barrel domain"/>
    <property type="match status" value="1"/>
</dbReference>
<feature type="chain" id="PRO_5001480165" evidence="10">
    <location>
        <begin position="41"/>
        <end position="1089"/>
    </location>
</feature>
<evidence type="ECO:0000256" key="1">
    <source>
        <dbReference type="ARBA" id="ARBA00004571"/>
    </source>
</evidence>
<dbReference type="RefSeq" id="WP_005785256.1">
    <property type="nucleotide sequence ID" value="NZ_JGDB01000026.1"/>
</dbReference>
<evidence type="ECO:0000256" key="7">
    <source>
        <dbReference type="ARBA" id="ARBA00023237"/>
    </source>
</evidence>
<evidence type="ECO:0000256" key="10">
    <source>
        <dbReference type="SAM" id="SignalP"/>
    </source>
</evidence>
<comment type="caution">
    <text evidence="13">The sequence shown here is derived from an EMBL/GenBank/DDBJ whole genome shotgun (WGS) entry which is preliminary data.</text>
</comment>
<dbReference type="Pfam" id="PF00593">
    <property type="entry name" value="TonB_dep_Rec_b-barrel"/>
    <property type="match status" value="1"/>
</dbReference>
<name>A0A015V9F2_BACFG</name>
<sequence>MKEKTNLFPSLIRLRETSRLKMAIAASIMLWCATPQQATADTNEEHAIEAVQQAKVKVKGTVVDETGEPMIGVAVKVLANNTGTITDLEGKFSVEAPLGGAIQISFIGYKTVTVKASSEPISVTLKEDSQQLDEVVVVGYGSQKKVNVTGSVSMVDSKVIESRPVQNVSQALQGVVPGLNMSVGNSGGALDSSLSINIRGAGTIGEGSSGSPLVLIDGIEGDMNTVNPNDIENISVLKDAASSSIYGARASFGVIMITTKSGKSGKTRVNYSGNVRFSDAIQIPEMVDSYTFAQYFNRANTNDGGGLVFDEAALERIKNYQTGKYTDPNTPEYYGAKAGNDGKWQNYTGSFANTDWFKEFYKNWVPSTEHNLNISGGTDKLTYMISGSFLDQKGLLRHGEDQFNRYTMNAKISAKLTDWVTLNYTSKWTREDYDRPTYMTGLFFHNIARRWPTCPVRDPNGHYQQKMEIIEMEDGGKQTSQKNWYTQQLQAIFEPIKDWRIVAEGSMRTYTRKQSWAVLPIYAYDADNQPYLLGWGDNAAGYSEVQDSRESEDYFSTNIYTDFAKTFGDHNFKIMVGFNGELYRPSGLTGFGTDLISPEVPSLGLTQDNKKASSWASEKAIAGFFGRLNYNYKERYMLEANLRYDGSSRFIGDKRWGLFPSFSAGWNISREAFFEPLTQVVGTLKLRGSWGQLGNNNTSETNAWYPFYQNMPTGSASSGWLINGKKQNVAGLPGIVSSLMTWETIESWNVGIDWGLFDNRLTGSFDYYNRYTYDMIGPAPTLPSVLGASAPQINNCDMKSYGWELELSWRDRIQQFNYGVRLVMSDNMQKILEYPNKTLSLGEKYYTGKTIGEIWGYKTIGIAQTQEEMDKHLANGGKPNWGSAWGAGDIMYANIDGKDGVNSGANTVNDHGDLKIIGNSTPRYNFGLTLDGSWKGLDFSLFIQGVMKRDYMLDGPYFWGANGGMWQSCVFKEHLDYWRPEGDPLGANTNAYYPKPYFSSNKNQKTQSGYLQNAAYCRLKNAQIGYTLPKAWTKKAAMESVRVYVSGDNLLTISGISDIFDPETLGGDWGPGKLYPLQRTISIGLNVNF</sequence>
<dbReference type="AlphaFoldDB" id="A0A015V9F2"/>
<dbReference type="InterPro" id="IPR037066">
    <property type="entry name" value="Plug_dom_sf"/>
</dbReference>
<dbReference type="InterPro" id="IPR023996">
    <property type="entry name" value="TonB-dep_OMP_SusC/RagA"/>
</dbReference>
<dbReference type="EMBL" id="JGDB01000026">
    <property type="protein sequence ID" value="EXY91981.1"/>
    <property type="molecule type" value="Genomic_DNA"/>
</dbReference>
<dbReference type="InterPro" id="IPR036942">
    <property type="entry name" value="Beta-barrel_TonB_sf"/>
</dbReference>
<reference evidence="13 14" key="1">
    <citation type="submission" date="2014-02" db="EMBL/GenBank/DDBJ databases">
        <authorList>
            <person name="Sears C."/>
            <person name="Carroll K."/>
            <person name="Sack B.R."/>
            <person name="Qadri F."/>
            <person name="Myers L.L."/>
            <person name="Chung G.-T."/>
            <person name="Escheverria P."/>
            <person name="Fraser C.M."/>
            <person name="Sadzewicz L."/>
            <person name="Shefchek K.A."/>
            <person name="Tallon L."/>
            <person name="Das S.P."/>
            <person name="Daugherty S."/>
            <person name="Mongodin E.F."/>
        </authorList>
    </citation>
    <scope>NUCLEOTIDE SEQUENCE [LARGE SCALE GENOMIC DNA]</scope>
    <source>
        <strain evidence="14">3998T(B)3</strain>
    </source>
</reference>
<evidence type="ECO:0000259" key="11">
    <source>
        <dbReference type="Pfam" id="PF00593"/>
    </source>
</evidence>
<dbReference type="InterPro" id="IPR012910">
    <property type="entry name" value="Plug_dom"/>
</dbReference>
<evidence type="ECO:0000259" key="12">
    <source>
        <dbReference type="Pfam" id="PF07715"/>
    </source>
</evidence>
<dbReference type="InterPro" id="IPR008969">
    <property type="entry name" value="CarboxyPept-like_regulatory"/>
</dbReference>
<evidence type="ECO:0000256" key="9">
    <source>
        <dbReference type="RuleBase" id="RU003357"/>
    </source>
</evidence>
<dbReference type="NCBIfam" id="TIGR04056">
    <property type="entry name" value="OMP_RagA_SusC"/>
    <property type="match status" value="1"/>
</dbReference>